<dbReference type="STRING" id="454194.PYK22_01517"/>
<reference evidence="2 3" key="1">
    <citation type="submission" date="2013-12" db="EMBL/GenBank/DDBJ databases">
        <authorList>
            <person name="Stott M."/>
        </authorList>
    </citation>
    <scope>NUCLEOTIDE SEQUENCE [LARGE SCALE GENOMIC DNA]</scope>
    <source>
        <strain evidence="2 3">K22</strain>
    </source>
</reference>
<sequence length="377" mass="41628">MNDLLTKYDEWLNDGSEVAALVLRQWLMPVEGRDAVIFPPTYAKPERVKEEDWLGYNIDRFSDGTSVCQIDSVGSQANRIEPIFKRTPYSSLVPQITIRAGGKEINLLDAGQRAADAIVRFSTLADELRSAFKTWQDDGNAEPLAKIAPTSIVFGSWDSRETQAKLPRVFRSVIRAFNVEVLHRSAQYIPPIDYVVENLVDASTDQKRLSELGFSHAPAPWTHGGVIAKGGIRRDATLNLVAIRTLGTGSNGNPLKLRRYIFGLALVGLTAPQDFNLREGCQLVLDQENPSECSLVRFNGSREEFKLSHEDALRYAQEAAKDFGVGQNKTGEFSPELAKKQLAKTKEDRKAGQRKSTATSAEATSDQQQTSGGNNNG</sequence>
<protein>
    <submittedName>
        <fullName evidence="2">CRISPR-associated protein, Csx4 family</fullName>
    </submittedName>
</protein>
<dbReference type="AlphaFoldDB" id="A0A0B6WYZ7"/>
<dbReference type="OrthoDB" id="190628at2"/>
<dbReference type="NCBIfam" id="TIGR02570">
    <property type="entry name" value="cas7_GSU0053"/>
    <property type="match status" value="1"/>
</dbReference>
<evidence type="ECO:0000313" key="2">
    <source>
        <dbReference type="EMBL" id="CDM65514.1"/>
    </source>
</evidence>
<dbReference type="RefSeq" id="WP_041975861.1">
    <property type="nucleotide sequence ID" value="NZ_CBXV010000005.1"/>
</dbReference>
<name>A0A0B6WYZ7_9BACT</name>
<proteinExistence type="predicted"/>
<dbReference type="Proteomes" id="UP000031518">
    <property type="component" value="Unassembled WGS sequence"/>
</dbReference>
<feature type="compositionally biased region" description="Polar residues" evidence="1">
    <location>
        <begin position="354"/>
        <end position="377"/>
    </location>
</feature>
<evidence type="ECO:0000313" key="3">
    <source>
        <dbReference type="Proteomes" id="UP000031518"/>
    </source>
</evidence>
<dbReference type="EMBL" id="CBXV010000005">
    <property type="protein sequence ID" value="CDM65514.1"/>
    <property type="molecule type" value="Genomic_DNA"/>
</dbReference>
<reference evidence="2 3" key="2">
    <citation type="submission" date="2015-01" db="EMBL/GenBank/DDBJ databases">
        <title>Complete genome sequence of Pyrinomonas methylaliphatogenes type strain K22T.</title>
        <authorList>
            <person name="Lee K.C.Y."/>
            <person name="Power J.F."/>
            <person name="Dunfield P.F."/>
            <person name="Morgan X.C."/>
            <person name="Huttenhower C."/>
            <person name="Stott M.B."/>
        </authorList>
    </citation>
    <scope>NUCLEOTIDE SEQUENCE [LARGE SCALE GENOMIC DNA]</scope>
    <source>
        <strain evidence="2 3">K22</strain>
    </source>
</reference>
<evidence type="ECO:0000256" key="1">
    <source>
        <dbReference type="SAM" id="MobiDB-lite"/>
    </source>
</evidence>
<feature type="region of interest" description="Disordered" evidence="1">
    <location>
        <begin position="326"/>
        <end position="377"/>
    </location>
</feature>
<accession>A0A0B6WYZ7</accession>
<gene>
    <name evidence="2" type="ORF">PYK22_01517</name>
</gene>
<dbReference type="InterPro" id="IPR013403">
    <property type="entry name" value="CRISPR-assoc_prot_Csb1/Cas7u"/>
</dbReference>
<keyword evidence="3" id="KW-1185">Reference proteome</keyword>
<dbReference type="Pfam" id="PF09617">
    <property type="entry name" value="Cas_GSU0053"/>
    <property type="match status" value="1"/>
</dbReference>
<organism evidence="2 3">
    <name type="scientific">Pyrinomonas methylaliphatogenes</name>
    <dbReference type="NCBI Taxonomy" id="454194"/>
    <lineage>
        <taxon>Bacteria</taxon>
        <taxon>Pseudomonadati</taxon>
        <taxon>Acidobacteriota</taxon>
        <taxon>Blastocatellia</taxon>
        <taxon>Blastocatellales</taxon>
        <taxon>Pyrinomonadaceae</taxon>
        <taxon>Pyrinomonas</taxon>
    </lineage>
</organism>